<gene>
    <name evidence="3" type="ORF">B0H17DRAFT_1123973</name>
</gene>
<protein>
    <submittedName>
        <fullName evidence="3">Uncharacterized protein</fullName>
    </submittedName>
</protein>
<evidence type="ECO:0000256" key="1">
    <source>
        <dbReference type="SAM" id="Coils"/>
    </source>
</evidence>
<feature type="coiled-coil region" evidence="1">
    <location>
        <begin position="215"/>
        <end position="242"/>
    </location>
</feature>
<accession>A0AAD7H2Y3</accession>
<feature type="compositionally biased region" description="Low complexity" evidence="2">
    <location>
        <begin position="100"/>
        <end position="123"/>
    </location>
</feature>
<feature type="compositionally biased region" description="Pro residues" evidence="2">
    <location>
        <begin position="18"/>
        <end position="28"/>
    </location>
</feature>
<evidence type="ECO:0000313" key="3">
    <source>
        <dbReference type="EMBL" id="KAJ7710889.1"/>
    </source>
</evidence>
<feature type="region of interest" description="Disordered" evidence="2">
    <location>
        <begin position="874"/>
        <end position="896"/>
    </location>
</feature>
<evidence type="ECO:0000256" key="2">
    <source>
        <dbReference type="SAM" id="MobiDB-lite"/>
    </source>
</evidence>
<comment type="caution">
    <text evidence="3">The sequence shown here is derived from an EMBL/GenBank/DDBJ whole genome shotgun (WGS) entry which is preliminary data.</text>
</comment>
<sequence length="919" mass="101748">MSHEDTEMAPVDDHPLYSYPPPAPPSVPPMRTQRLDFFKRRQPGSSASTRDGYRSACPDGWPQDPHPAAASSSNRATRTDTAFPTHTGIAVLLAQLLSAGRSPRQQQEGRSSRPGGRSWGQQQEGRSFRPDADPSGNFYQDAGQSGSKRQGVPAPDREVHEKELEIMSSKVISEKEKTRMLEQHLLHVELQLHKSQSNEHELLDKIAAQPQSAVQDDNLDELTQMEAELQDVQQQRADDKTAQAKQMTEKANEISGLLARLHPRSGPLVNLQGPFPSHPPRMIPQCISGRTHEKRRFEVVEALWYTLAPRTKPQCDANGRFSIPYKNLSRNAIDLNTVRTPANSTPADTPPSTPSSLTPSPPSSDDQLPTFEEPLANSILHAPSVTTTTFHTTTPDYDSDEMPMDAWDGDTDKLSAQDFLRGFHRNVKVSTSSTDKAKAFKNYLVANSDADDWYKTLPAATKADMDLIDIVIEVQYPAEATVQQSLAEYATDLLRLKLTMEELGTKVIVADREVWAHHAWCAKMMRLALKANVSTTTTYIEQVCVELPGPLRKKIGKMYANWAAFIKAIRNVDTAELMLDMKEWREEKAQRDAVTKMLTRVPSVQASPTAGIRAQLTNARLGPTVQQPARWTALVARGNEFQTTGGGQGNLFAAPCAQQQPQALRIPYQAQARAPPAIQPPLEGDQRHILVEAMARIIHHPDTDAGRLAHADQQQEWWSMHRNVEMSVNTPYPLRPGHAPANSGECFRCGLMGHTNYMHGGDASQDQCVSAREQKWRRIAAQALKEAPVGVRVVGFGSRDVDGFGWPFGGDEDRFQEGVGEENRDVTDEITLTAREEEDNTKMEGMAAGGVTHTEDAEDISENMRGRIIANPDLPISKRTHDGNVTSAADGRLDGDLGHARAFGAVRGRKKQNEHMRDT</sequence>
<name>A0AAD7H2Y3_MYCRO</name>
<evidence type="ECO:0000313" key="4">
    <source>
        <dbReference type="Proteomes" id="UP001221757"/>
    </source>
</evidence>
<keyword evidence="1" id="KW-0175">Coiled coil</keyword>
<feature type="compositionally biased region" description="Basic and acidic residues" evidence="2">
    <location>
        <begin position="1"/>
        <end position="15"/>
    </location>
</feature>
<dbReference type="Proteomes" id="UP001221757">
    <property type="component" value="Unassembled WGS sequence"/>
</dbReference>
<reference evidence="3" key="1">
    <citation type="submission" date="2023-03" db="EMBL/GenBank/DDBJ databases">
        <title>Massive genome expansion in bonnet fungi (Mycena s.s.) driven by repeated elements and novel gene families across ecological guilds.</title>
        <authorList>
            <consortium name="Lawrence Berkeley National Laboratory"/>
            <person name="Harder C.B."/>
            <person name="Miyauchi S."/>
            <person name="Viragh M."/>
            <person name="Kuo A."/>
            <person name="Thoen E."/>
            <person name="Andreopoulos B."/>
            <person name="Lu D."/>
            <person name="Skrede I."/>
            <person name="Drula E."/>
            <person name="Henrissat B."/>
            <person name="Morin E."/>
            <person name="Kohler A."/>
            <person name="Barry K."/>
            <person name="LaButti K."/>
            <person name="Morin E."/>
            <person name="Salamov A."/>
            <person name="Lipzen A."/>
            <person name="Mereny Z."/>
            <person name="Hegedus B."/>
            <person name="Baldrian P."/>
            <person name="Stursova M."/>
            <person name="Weitz H."/>
            <person name="Taylor A."/>
            <person name="Grigoriev I.V."/>
            <person name="Nagy L.G."/>
            <person name="Martin F."/>
            <person name="Kauserud H."/>
        </authorList>
    </citation>
    <scope>NUCLEOTIDE SEQUENCE</scope>
    <source>
        <strain evidence="3">CBHHK067</strain>
    </source>
</reference>
<feature type="compositionally biased region" description="Low complexity" evidence="2">
    <location>
        <begin position="68"/>
        <end position="80"/>
    </location>
</feature>
<keyword evidence="4" id="KW-1185">Reference proteome</keyword>
<feature type="region of interest" description="Disordered" evidence="2">
    <location>
        <begin position="100"/>
        <end position="167"/>
    </location>
</feature>
<organism evidence="3 4">
    <name type="scientific">Mycena rosella</name>
    <name type="common">Pink bonnet</name>
    <name type="synonym">Agaricus rosellus</name>
    <dbReference type="NCBI Taxonomy" id="1033263"/>
    <lineage>
        <taxon>Eukaryota</taxon>
        <taxon>Fungi</taxon>
        <taxon>Dikarya</taxon>
        <taxon>Basidiomycota</taxon>
        <taxon>Agaricomycotina</taxon>
        <taxon>Agaricomycetes</taxon>
        <taxon>Agaricomycetidae</taxon>
        <taxon>Agaricales</taxon>
        <taxon>Marasmiineae</taxon>
        <taxon>Mycenaceae</taxon>
        <taxon>Mycena</taxon>
    </lineage>
</organism>
<dbReference type="AlphaFoldDB" id="A0AAD7H2Y3"/>
<feature type="region of interest" description="Disordered" evidence="2">
    <location>
        <begin position="337"/>
        <end position="370"/>
    </location>
</feature>
<feature type="region of interest" description="Disordered" evidence="2">
    <location>
        <begin position="1"/>
        <end position="80"/>
    </location>
</feature>
<proteinExistence type="predicted"/>
<dbReference type="EMBL" id="JARKIE010000001">
    <property type="protein sequence ID" value="KAJ7710889.1"/>
    <property type="molecule type" value="Genomic_DNA"/>
</dbReference>
<feature type="compositionally biased region" description="Low complexity" evidence="2">
    <location>
        <begin position="354"/>
        <end position="370"/>
    </location>
</feature>
<feature type="compositionally biased region" description="Basic and acidic residues" evidence="2">
    <location>
        <begin position="155"/>
        <end position="165"/>
    </location>
</feature>